<name>A0ABN1P0Y0_9ACTN</name>
<keyword evidence="3" id="KW-1185">Reference proteome</keyword>
<protein>
    <submittedName>
        <fullName evidence="2">Uncharacterized protein</fullName>
    </submittedName>
</protein>
<evidence type="ECO:0000256" key="1">
    <source>
        <dbReference type="SAM" id="MobiDB-lite"/>
    </source>
</evidence>
<comment type="caution">
    <text evidence="2">The sequence shown here is derived from an EMBL/GenBank/DDBJ whole genome shotgun (WGS) entry which is preliminary data.</text>
</comment>
<proteinExistence type="predicted"/>
<feature type="region of interest" description="Disordered" evidence="1">
    <location>
        <begin position="50"/>
        <end position="72"/>
    </location>
</feature>
<evidence type="ECO:0000313" key="2">
    <source>
        <dbReference type="EMBL" id="GAA0920782.1"/>
    </source>
</evidence>
<dbReference type="EMBL" id="BAAAID010000005">
    <property type="protein sequence ID" value="GAA0920782.1"/>
    <property type="molecule type" value="Genomic_DNA"/>
</dbReference>
<dbReference type="Proteomes" id="UP001500418">
    <property type="component" value="Unassembled WGS sequence"/>
</dbReference>
<organism evidence="2 3">
    <name type="scientific">Streptomyces rhizosphaericus</name>
    <dbReference type="NCBI Taxonomy" id="114699"/>
    <lineage>
        <taxon>Bacteria</taxon>
        <taxon>Bacillati</taxon>
        <taxon>Actinomycetota</taxon>
        <taxon>Actinomycetes</taxon>
        <taxon>Kitasatosporales</taxon>
        <taxon>Streptomycetaceae</taxon>
        <taxon>Streptomyces</taxon>
        <taxon>Streptomyces violaceusniger group</taxon>
    </lineage>
</organism>
<evidence type="ECO:0000313" key="3">
    <source>
        <dbReference type="Proteomes" id="UP001500418"/>
    </source>
</evidence>
<gene>
    <name evidence="2" type="ORF">GCM10009575_013940</name>
</gene>
<reference evidence="2 3" key="1">
    <citation type="journal article" date="2019" name="Int. J. Syst. Evol. Microbiol.">
        <title>The Global Catalogue of Microorganisms (GCM) 10K type strain sequencing project: providing services to taxonomists for standard genome sequencing and annotation.</title>
        <authorList>
            <consortium name="The Broad Institute Genomics Platform"/>
            <consortium name="The Broad Institute Genome Sequencing Center for Infectious Disease"/>
            <person name="Wu L."/>
            <person name="Ma J."/>
        </authorList>
    </citation>
    <scope>NUCLEOTIDE SEQUENCE [LARGE SCALE GENOMIC DNA]</scope>
    <source>
        <strain evidence="2 3">JCM 11444</strain>
    </source>
</reference>
<sequence>MPRLEKIHDNLLDRLKEGKDQGWVGEVAAIETSVAAAEDKLASMREMTAKHTTTNLGMPDFRTGTGRQTSST</sequence>
<accession>A0ABN1P0Y0</accession>